<keyword evidence="1" id="KW-0862">Zinc</keyword>
<organism evidence="2 3">
    <name type="scientific">Subtercola lobariae</name>
    <dbReference type="NCBI Taxonomy" id="1588641"/>
    <lineage>
        <taxon>Bacteria</taxon>
        <taxon>Bacillati</taxon>
        <taxon>Actinomycetota</taxon>
        <taxon>Actinomycetes</taxon>
        <taxon>Micrococcales</taxon>
        <taxon>Microbacteriaceae</taxon>
        <taxon>Subtercola</taxon>
    </lineage>
</organism>
<dbReference type="EMBL" id="BMGP01000004">
    <property type="protein sequence ID" value="GGF28521.1"/>
    <property type="molecule type" value="Genomic_DNA"/>
</dbReference>
<protein>
    <recommendedName>
        <fullName evidence="4">N-acetyl-1-D-myo-inositol-2-amino-2-deoxy-alpha-D-glucopyranoside deacetylase</fullName>
    </recommendedName>
</protein>
<dbReference type="AlphaFoldDB" id="A0A917EXX6"/>
<dbReference type="GO" id="GO:0016811">
    <property type="term" value="F:hydrolase activity, acting on carbon-nitrogen (but not peptide) bonds, in linear amides"/>
    <property type="evidence" value="ECO:0007669"/>
    <property type="project" value="TreeGrafter"/>
</dbReference>
<dbReference type="PANTHER" id="PTHR12993">
    <property type="entry name" value="N-ACETYLGLUCOSAMINYL-PHOSPHATIDYLINOSITOL DE-N-ACETYLASE-RELATED"/>
    <property type="match status" value="1"/>
</dbReference>
<evidence type="ECO:0008006" key="4">
    <source>
        <dbReference type="Google" id="ProtNLM"/>
    </source>
</evidence>
<gene>
    <name evidence="2" type="ORF">GCM10011399_22110</name>
</gene>
<dbReference type="Gene3D" id="3.40.50.10320">
    <property type="entry name" value="LmbE-like"/>
    <property type="match status" value="1"/>
</dbReference>
<reference evidence="2 3" key="1">
    <citation type="journal article" date="2014" name="Int. J. Syst. Evol. Microbiol.">
        <title>Complete genome sequence of Corynebacterium casei LMG S-19264T (=DSM 44701T), isolated from a smear-ripened cheese.</title>
        <authorList>
            <consortium name="US DOE Joint Genome Institute (JGI-PGF)"/>
            <person name="Walter F."/>
            <person name="Albersmeier A."/>
            <person name="Kalinowski J."/>
            <person name="Ruckert C."/>
        </authorList>
    </citation>
    <scope>NUCLEOTIDE SEQUENCE [LARGE SCALE GENOMIC DNA]</scope>
    <source>
        <strain evidence="2 3">CGMCC 1.12976</strain>
    </source>
</reference>
<proteinExistence type="predicted"/>
<dbReference type="SUPFAM" id="SSF102588">
    <property type="entry name" value="LmbE-like"/>
    <property type="match status" value="1"/>
</dbReference>
<dbReference type="Pfam" id="PF02585">
    <property type="entry name" value="PIG-L"/>
    <property type="match status" value="1"/>
</dbReference>
<dbReference type="RefSeq" id="WP_188678274.1">
    <property type="nucleotide sequence ID" value="NZ_BMGP01000004.1"/>
</dbReference>
<dbReference type="GO" id="GO:0016137">
    <property type="term" value="P:glycoside metabolic process"/>
    <property type="evidence" value="ECO:0007669"/>
    <property type="project" value="UniProtKB-ARBA"/>
</dbReference>
<comment type="caution">
    <text evidence="2">The sequence shown here is derived from an EMBL/GenBank/DDBJ whole genome shotgun (WGS) entry which is preliminary data.</text>
</comment>
<evidence type="ECO:0000256" key="1">
    <source>
        <dbReference type="ARBA" id="ARBA00022833"/>
    </source>
</evidence>
<dbReference type="Proteomes" id="UP000598775">
    <property type="component" value="Unassembled WGS sequence"/>
</dbReference>
<evidence type="ECO:0000313" key="3">
    <source>
        <dbReference type="Proteomes" id="UP000598775"/>
    </source>
</evidence>
<dbReference type="InterPro" id="IPR024078">
    <property type="entry name" value="LmbE-like_dom_sf"/>
</dbReference>
<accession>A0A917EXX6</accession>
<dbReference type="InterPro" id="IPR003737">
    <property type="entry name" value="GlcNAc_PI_deacetylase-related"/>
</dbReference>
<dbReference type="PANTHER" id="PTHR12993:SF26">
    <property type="entry name" value="1D-MYO-INOSITOL 2-ACETAMIDO-2-DEOXY-ALPHA-D-GLUCOPYRANOSIDE DEACETYLASE"/>
    <property type="match status" value="1"/>
</dbReference>
<sequence>MVFPGLDRRDSAATPGSVPGAAAAPTVLLLHAHPDDETLATGGLMARLVADGARVVLVTGTRGERGEVVPGPLKHLEGTPELAATRVFELAAAMRELGVIDHRFLGEVDARAEGLAPRSYLDSGMQWAPSGMAEAAADAPADALSLAPFDEVVADVLAVVAELRPQVIVSYDERGGYGHPDHVRMHDAAVAAVAAVAALGSVAALALVAAEAAAAVGAAVAAVPPFALPNETRIDLYTVIPDSAEAEDTDIVVPLGPYRDAKFRALAAHRTQLSVEGDEIVLSGGQRHAVSDAEVFRLYAGSEDSEPGHPAAESP</sequence>
<evidence type="ECO:0000313" key="2">
    <source>
        <dbReference type="EMBL" id="GGF28521.1"/>
    </source>
</evidence>
<name>A0A917EXX6_9MICO</name>
<keyword evidence="3" id="KW-1185">Reference proteome</keyword>